<dbReference type="GO" id="GO:1990380">
    <property type="term" value="F:K48-linked deubiquitinase activity"/>
    <property type="evidence" value="ECO:0007669"/>
    <property type="project" value="InterPro"/>
</dbReference>
<proteinExistence type="predicted"/>
<dbReference type="EMBL" id="UYRV01118174">
    <property type="protein sequence ID" value="VDN31041.1"/>
    <property type="molecule type" value="Genomic_DNA"/>
</dbReference>
<feature type="transmembrane region" description="Helical" evidence="1">
    <location>
        <begin position="26"/>
        <end position="43"/>
    </location>
</feature>
<keyword evidence="1" id="KW-0812">Transmembrane</keyword>
<dbReference type="Pfam" id="PF04424">
    <property type="entry name" value="MINDY_DUB"/>
    <property type="match status" value="1"/>
</dbReference>
<dbReference type="AlphaFoldDB" id="A0A3P7NJ29"/>
<keyword evidence="1" id="KW-1133">Transmembrane helix</keyword>
<keyword evidence="1" id="KW-0472">Membrane</keyword>
<feature type="domain" description="MINDY deubiquitinase" evidence="2">
    <location>
        <begin position="2"/>
        <end position="26"/>
    </location>
</feature>
<evidence type="ECO:0000313" key="3">
    <source>
        <dbReference type="EMBL" id="VDN31041.1"/>
    </source>
</evidence>
<accession>A0A3P7NJ29</accession>
<name>A0A3P7NJ29_CYLGO</name>
<dbReference type="Proteomes" id="UP000271889">
    <property type="component" value="Unassembled WGS sequence"/>
</dbReference>
<evidence type="ECO:0000313" key="4">
    <source>
        <dbReference type="Proteomes" id="UP000271889"/>
    </source>
</evidence>
<evidence type="ECO:0000259" key="2">
    <source>
        <dbReference type="Pfam" id="PF04424"/>
    </source>
</evidence>
<sequence>MEAMRDGELAVLFRNNHFHTIHKRKIVAMYGNLILCGSLSIQWTAVHYFSMVTLRLALSLLAMSAIRKQLVLLKRS</sequence>
<reference evidence="3 4" key="1">
    <citation type="submission" date="2018-11" db="EMBL/GenBank/DDBJ databases">
        <authorList>
            <consortium name="Pathogen Informatics"/>
        </authorList>
    </citation>
    <scope>NUCLEOTIDE SEQUENCE [LARGE SCALE GENOMIC DNA]</scope>
</reference>
<dbReference type="OrthoDB" id="10261212at2759"/>
<evidence type="ECO:0000256" key="1">
    <source>
        <dbReference type="SAM" id="Phobius"/>
    </source>
</evidence>
<keyword evidence="4" id="KW-1185">Reference proteome</keyword>
<dbReference type="InterPro" id="IPR033979">
    <property type="entry name" value="MINDY_domain"/>
</dbReference>
<gene>
    <name evidence="3" type="ORF">CGOC_LOCUS11703</name>
</gene>
<protein>
    <recommendedName>
        <fullName evidence="2">MINDY deubiquitinase domain-containing protein</fullName>
    </recommendedName>
</protein>
<dbReference type="GO" id="GO:0004843">
    <property type="term" value="F:cysteine-type deubiquitinase activity"/>
    <property type="evidence" value="ECO:0007669"/>
    <property type="project" value="InterPro"/>
</dbReference>
<organism evidence="3 4">
    <name type="scientific">Cylicostephanus goldi</name>
    <name type="common">Nematode worm</name>
    <dbReference type="NCBI Taxonomy" id="71465"/>
    <lineage>
        <taxon>Eukaryota</taxon>
        <taxon>Metazoa</taxon>
        <taxon>Ecdysozoa</taxon>
        <taxon>Nematoda</taxon>
        <taxon>Chromadorea</taxon>
        <taxon>Rhabditida</taxon>
        <taxon>Rhabditina</taxon>
        <taxon>Rhabditomorpha</taxon>
        <taxon>Strongyloidea</taxon>
        <taxon>Strongylidae</taxon>
        <taxon>Cylicostephanus</taxon>
    </lineage>
</organism>